<evidence type="ECO:0000313" key="14">
    <source>
        <dbReference type="Proteomes" id="UP001332931"/>
    </source>
</evidence>
<evidence type="ECO:0000256" key="12">
    <source>
        <dbReference type="RuleBase" id="RU000483"/>
    </source>
</evidence>
<accession>A0ABU7RAZ0</accession>
<evidence type="ECO:0000313" key="13">
    <source>
        <dbReference type="EMBL" id="MEE6147761.1"/>
    </source>
</evidence>
<dbReference type="HAMAP" id="MF_01393">
    <property type="entry name" value="ATP_synth_a_bact"/>
    <property type="match status" value="1"/>
</dbReference>
<dbReference type="InterPro" id="IPR035908">
    <property type="entry name" value="F0_ATP_A_sf"/>
</dbReference>
<dbReference type="PRINTS" id="PR00123">
    <property type="entry name" value="ATPASEA"/>
</dbReference>
<proteinExistence type="inferred from homology"/>
<keyword evidence="6 11" id="KW-0375">Hydrogen ion transport</keyword>
<dbReference type="CDD" id="cd00310">
    <property type="entry name" value="ATP-synt_Fo_a_6"/>
    <property type="match status" value="1"/>
</dbReference>
<evidence type="ECO:0000256" key="11">
    <source>
        <dbReference type="HAMAP-Rule" id="MF_01393"/>
    </source>
</evidence>
<dbReference type="InterPro" id="IPR045083">
    <property type="entry name" value="ATP_synth_F0_asu_bact/mt"/>
</dbReference>
<evidence type="ECO:0000256" key="2">
    <source>
        <dbReference type="ARBA" id="ARBA00006810"/>
    </source>
</evidence>
<keyword evidence="9 11" id="KW-0472">Membrane</keyword>
<dbReference type="Proteomes" id="UP001332931">
    <property type="component" value="Unassembled WGS sequence"/>
</dbReference>
<evidence type="ECO:0000256" key="5">
    <source>
        <dbReference type="ARBA" id="ARBA00022692"/>
    </source>
</evidence>
<evidence type="ECO:0000256" key="1">
    <source>
        <dbReference type="ARBA" id="ARBA00004141"/>
    </source>
</evidence>
<dbReference type="EMBL" id="JAZGJQ010000008">
    <property type="protein sequence ID" value="MEE6147761.1"/>
    <property type="molecule type" value="Genomic_DNA"/>
</dbReference>
<gene>
    <name evidence="11 13" type="primary">atpB</name>
    <name evidence="13" type="ORF">VXJ25_07175</name>
</gene>
<evidence type="ECO:0000256" key="7">
    <source>
        <dbReference type="ARBA" id="ARBA00022989"/>
    </source>
</evidence>
<feature type="transmembrane region" description="Helical" evidence="11">
    <location>
        <begin position="98"/>
        <end position="118"/>
    </location>
</feature>
<dbReference type="Gene3D" id="1.20.120.220">
    <property type="entry name" value="ATP synthase, F0 complex, subunit A"/>
    <property type="match status" value="1"/>
</dbReference>
<evidence type="ECO:0000256" key="3">
    <source>
        <dbReference type="ARBA" id="ARBA00022448"/>
    </source>
</evidence>
<dbReference type="RefSeq" id="WP_330958530.1">
    <property type="nucleotide sequence ID" value="NZ_JAZGJQ010000008.1"/>
</dbReference>
<keyword evidence="14" id="KW-1185">Reference proteome</keyword>
<feature type="transmembrane region" description="Helical" evidence="11">
    <location>
        <begin position="195"/>
        <end position="213"/>
    </location>
</feature>
<evidence type="ECO:0000256" key="9">
    <source>
        <dbReference type="ARBA" id="ARBA00023136"/>
    </source>
</evidence>
<keyword evidence="10 11" id="KW-0066">ATP synthesis</keyword>
<sequence>MNPLDGLNDAVDELIDSFLTHNVIGPADVTQVSPGLTQYVFWMFVAIVLLLVVVFTFRKKQAASLVPHGFFVNAVESLIEFARDDLCKSILPDTWKKHFPFIFAIFFFILANNIVGIIPGCHPGTGTIGVTAALACYSFVYFIVVGCRSKGVWGYVKSLAPKGVVFPLNVLVWVIEVFSTFLRLITLAVRLFCNMFAGHVVMGTFAILASLFFDPLMQALSNGAALTAGAVGDAGASVLWVLVLIIIYLVEILVAVIQAYVFALLTAVYIQTAESEE</sequence>
<evidence type="ECO:0000256" key="8">
    <source>
        <dbReference type="ARBA" id="ARBA00023065"/>
    </source>
</evidence>
<evidence type="ECO:0000256" key="4">
    <source>
        <dbReference type="ARBA" id="ARBA00022547"/>
    </source>
</evidence>
<reference evidence="13 14" key="1">
    <citation type="submission" date="2024-01" db="EMBL/GenBank/DDBJ databases">
        <title>Description of Olsenella sp. nov., isolated from pig feces.</title>
        <authorList>
            <person name="Chang Y.-H."/>
        </authorList>
    </citation>
    <scope>NUCLEOTIDE SEQUENCE [LARGE SCALE GENOMIC DNA]</scope>
    <source>
        <strain evidence="13 14">YH-ols2223</strain>
    </source>
</reference>
<evidence type="ECO:0000256" key="10">
    <source>
        <dbReference type="ARBA" id="ARBA00023310"/>
    </source>
</evidence>
<keyword evidence="5 11" id="KW-0812">Transmembrane</keyword>
<evidence type="ECO:0000256" key="6">
    <source>
        <dbReference type="ARBA" id="ARBA00022781"/>
    </source>
</evidence>
<keyword evidence="3 11" id="KW-0813">Transport</keyword>
<feature type="transmembrane region" description="Helical" evidence="11">
    <location>
        <begin position="124"/>
        <end position="144"/>
    </location>
</feature>
<dbReference type="SUPFAM" id="SSF81336">
    <property type="entry name" value="F1F0 ATP synthase subunit A"/>
    <property type="match status" value="1"/>
</dbReference>
<protein>
    <recommendedName>
        <fullName evidence="11 12">ATP synthase subunit a</fullName>
    </recommendedName>
    <alternativeName>
        <fullName evidence="11">ATP synthase F0 sector subunit a</fullName>
    </alternativeName>
    <alternativeName>
        <fullName evidence="11">F-ATPase subunit 6</fullName>
    </alternativeName>
</protein>
<dbReference type="InterPro" id="IPR000568">
    <property type="entry name" value="ATP_synth_F0_asu"/>
</dbReference>
<dbReference type="NCBIfam" id="TIGR01131">
    <property type="entry name" value="ATP_synt_6_or_A"/>
    <property type="match status" value="1"/>
</dbReference>
<keyword evidence="7 11" id="KW-1133">Transmembrane helix</keyword>
<keyword evidence="8 11" id="KW-0406">Ion transport</keyword>
<dbReference type="Pfam" id="PF00119">
    <property type="entry name" value="ATP-synt_A"/>
    <property type="match status" value="1"/>
</dbReference>
<keyword evidence="4 11" id="KW-0138">CF(0)</keyword>
<organism evidence="13 14">
    <name type="scientific">Olsenella absiana</name>
    <dbReference type="NCBI Taxonomy" id="3115222"/>
    <lineage>
        <taxon>Bacteria</taxon>
        <taxon>Bacillati</taxon>
        <taxon>Actinomycetota</taxon>
        <taxon>Coriobacteriia</taxon>
        <taxon>Coriobacteriales</taxon>
        <taxon>Atopobiaceae</taxon>
        <taxon>Olsenella</taxon>
    </lineage>
</organism>
<name>A0ABU7RAZ0_9ACTN</name>
<dbReference type="PANTHER" id="PTHR11410:SF0">
    <property type="entry name" value="ATP SYNTHASE SUBUNIT A"/>
    <property type="match status" value="1"/>
</dbReference>
<feature type="transmembrane region" description="Helical" evidence="11">
    <location>
        <begin position="39"/>
        <end position="57"/>
    </location>
</feature>
<comment type="function">
    <text evidence="11 12">Key component of the proton channel; it plays a direct role in the translocation of protons across the membrane.</text>
</comment>
<dbReference type="PANTHER" id="PTHR11410">
    <property type="entry name" value="ATP SYNTHASE SUBUNIT A"/>
    <property type="match status" value="1"/>
</dbReference>
<comment type="similarity">
    <text evidence="2 11 12">Belongs to the ATPase A chain family.</text>
</comment>
<keyword evidence="11" id="KW-1003">Cell membrane</keyword>
<comment type="caution">
    <text evidence="13">The sequence shown here is derived from an EMBL/GenBank/DDBJ whole genome shotgun (WGS) entry which is preliminary data.</text>
</comment>
<comment type="subcellular location">
    <subcellularLocation>
        <location evidence="11 12">Cell membrane</location>
        <topology evidence="11 12">Multi-pass membrane protein</topology>
    </subcellularLocation>
    <subcellularLocation>
        <location evidence="1">Membrane</location>
        <topology evidence="1">Multi-pass membrane protein</topology>
    </subcellularLocation>
</comment>